<dbReference type="InterPro" id="IPR013149">
    <property type="entry name" value="ADH-like_C"/>
</dbReference>
<keyword evidence="1" id="KW-0521">NADP</keyword>
<dbReference type="GO" id="GO:0003960">
    <property type="term" value="F:quinone reductase (NADPH) activity"/>
    <property type="evidence" value="ECO:0007669"/>
    <property type="project" value="UniProtKB-EC"/>
</dbReference>
<dbReference type="Pfam" id="PF00107">
    <property type="entry name" value="ADH_zinc_N"/>
    <property type="match status" value="1"/>
</dbReference>
<dbReference type="Pfam" id="PF08240">
    <property type="entry name" value="ADH_N"/>
    <property type="match status" value="1"/>
</dbReference>
<evidence type="ECO:0000313" key="4">
    <source>
        <dbReference type="Proteomes" id="UP000318437"/>
    </source>
</evidence>
<keyword evidence="4" id="KW-1185">Reference proteome</keyword>
<dbReference type="AlphaFoldDB" id="A0A5C6CIQ9"/>
<dbReference type="Proteomes" id="UP000318437">
    <property type="component" value="Unassembled WGS sequence"/>
</dbReference>
<evidence type="ECO:0000313" key="3">
    <source>
        <dbReference type="EMBL" id="TWU23547.1"/>
    </source>
</evidence>
<dbReference type="InterPro" id="IPR011032">
    <property type="entry name" value="GroES-like_sf"/>
</dbReference>
<keyword evidence="3" id="KW-0560">Oxidoreductase</keyword>
<dbReference type="Gene3D" id="3.40.50.720">
    <property type="entry name" value="NAD(P)-binding Rossmann-like Domain"/>
    <property type="match status" value="1"/>
</dbReference>
<reference evidence="3 4" key="1">
    <citation type="submission" date="2019-02" db="EMBL/GenBank/DDBJ databases">
        <title>Deep-cultivation of Planctomycetes and their phenomic and genomic characterization uncovers novel biology.</title>
        <authorList>
            <person name="Wiegand S."/>
            <person name="Jogler M."/>
            <person name="Boedeker C."/>
            <person name="Pinto D."/>
            <person name="Vollmers J."/>
            <person name="Rivas-Marin E."/>
            <person name="Kohn T."/>
            <person name="Peeters S.H."/>
            <person name="Heuer A."/>
            <person name="Rast P."/>
            <person name="Oberbeckmann S."/>
            <person name="Bunk B."/>
            <person name="Jeske O."/>
            <person name="Meyerdierks A."/>
            <person name="Storesund J.E."/>
            <person name="Kallscheuer N."/>
            <person name="Luecker S."/>
            <person name="Lage O.M."/>
            <person name="Pohl T."/>
            <person name="Merkel B.J."/>
            <person name="Hornburger P."/>
            <person name="Mueller R.-W."/>
            <person name="Bruemmer F."/>
            <person name="Labrenz M."/>
            <person name="Spormann A.M."/>
            <person name="Op Den Camp H."/>
            <person name="Overmann J."/>
            <person name="Amann R."/>
            <person name="Jetten M.S.M."/>
            <person name="Mascher T."/>
            <person name="Medema M.H."/>
            <person name="Devos D.P."/>
            <person name="Kaster A.-K."/>
            <person name="Ovreas L."/>
            <person name="Rohde M."/>
            <person name="Galperin M.Y."/>
            <person name="Jogler C."/>
        </authorList>
    </citation>
    <scope>NUCLEOTIDE SEQUENCE [LARGE SCALE GENOMIC DNA]</scope>
    <source>
        <strain evidence="3 4">Pla144</strain>
    </source>
</reference>
<dbReference type="OrthoDB" id="9787435at2"/>
<dbReference type="SMART" id="SM00829">
    <property type="entry name" value="PKS_ER"/>
    <property type="match status" value="1"/>
</dbReference>
<evidence type="ECO:0000259" key="2">
    <source>
        <dbReference type="SMART" id="SM00829"/>
    </source>
</evidence>
<dbReference type="PANTHER" id="PTHR44154:SF1">
    <property type="entry name" value="QUINONE OXIDOREDUCTASE"/>
    <property type="match status" value="1"/>
</dbReference>
<gene>
    <name evidence="3" type="primary">qorA_2</name>
    <name evidence="3" type="ORF">Pla144_37220</name>
</gene>
<dbReference type="InterPro" id="IPR051603">
    <property type="entry name" value="Zinc-ADH_QOR/CCCR"/>
</dbReference>
<dbReference type="RefSeq" id="WP_146452053.1">
    <property type="nucleotide sequence ID" value="NZ_SJPS01000006.1"/>
</dbReference>
<dbReference type="SUPFAM" id="SSF50129">
    <property type="entry name" value="GroES-like"/>
    <property type="match status" value="1"/>
</dbReference>
<dbReference type="EC" id="1.6.5.5" evidence="3"/>
<name>A0A5C6CIQ9_9BACT</name>
<comment type="caution">
    <text evidence="3">The sequence shown here is derived from an EMBL/GenBank/DDBJ whole genome shotgun (WGS) entry which is preliminary data.</text>
</comment>
<sequence>MKAVWYERLGSAAEVLKFGDLPDSQPEPGEVRVAVHVSGVNPIDVKRRQGGRGTMTSPRIVPHFDGAGVIDAVGENVDSSRVGERVWLYAAQWQRDFGTAAELVSLPASQAVPLPDDCDFSEGACLGIPALTAYASVFADGEVAGKTVLVTGGAGAVGCYAVQFARLAGARVIATVSTDEKAGLAMKAGADHVLNYRETDIGDLVLEITDGKGADRIVEVEFGGNLPTSLRAIRMGGIIATYASQAEPEPKLPFYDLMYRGVVVRHVLVFGSPQELLERALVDISRWLADGELSHNIGERFHLNETIAAHEAVERGAIGKVLVDCTT</sequence>
<dbReference type="PANTHER" id="PTHR44154">
    <property type="entry name" value="QUINONE OXIDOREDUCTASE"/>
    <property type="match status" value="1"/>
</dbReference>
<organism evidence="3 4">
    <name type="scientific">Bythopirellula polymerisocia</name>
    <dbReference type="NCBI Taxonomy" id="2528003"/>
    <lineage>
        <taxon>Bacteria</taxon>
        <taxon>Pseudomonadati</taxon>
        <taxon>Planctomycetota</taxon>
        <taxon>Planctomycetia</taxon>
        <taxon>Pirellulales</taxon>
        <taxon>Lacipirellulaceae</taxon>
        <taxon>Bythopirellula</taxon>
    </lineage>
</organism>
<dbReference type="InterPro" id="IPR013154">
    <property type="entry name" value="ADH-like_N"/>
</dbReference>
<evidence type="ECO:0000256" key="1">
    <source>
        <dbReference type="ARBA" id="ARBA00022857"/>
    </source>
</evidence>
<dbReference type="SUPFAM" id="SSF51735">
    <property type="entry name" value="NAD(P)-binding Rossmann-fold domains"/>
    <property type="match status" value="1"/>
</dbReference>
<protein>
    <submittedName>
        <fullName evidence="3">Quinone oxidoreductase 1</fullName>
        <ecNumber evidence="3">1.6.5.5</ecNumber>
    </submittedName>
</protein>
<dbReference type="InterPro" id="IPR036291">
    <property type="entry name" value="NAD(P)-bd_dom_sf"/>
</dbReference>
<dbReference type="Gene3D" id="3.90.180.10">
    <property type="entry name" value="Medium-chain alcohol dehydrogenases, catalytic domain"/>
    <property type="match status" value="1"/>
</dbReference>
<feature type="domain" description="Enoyl reductase (ER)" evidence="2">
    <location>
        <begin position="11"/>
        <end position="323"/>
    </location>
</feature>
<accession>A0A5C6CIQ9</accession>
<dbReference type="EMBL" id="SJPS01000006">
    <property type="protein sequence ID" value="TWU23547.1"/>
    <property type="molecule type" value="Genomic_DNA"/>
</dbReference>
<proteinExistence type="predicted"/>
<dbReference type="InterPro" id="IPR020843">
    <property type="entry name" value="ER"/>
</dbReference>
<dbReference type="CDD" id="cd08253">
    <property type="entry name" value="zeta_crystallin"/>
    <property type="match status" value="1"/>
</dbReference>